<proteinExistence type="predicted"/>
<reference evidence="1 2" key="1">
    <citation type="submission" date="2023-07" db="EMBL/GenBank/DDBJ databases">
        <title>Genomic Encyclopedia of Type Strains, Phase IV (KMG-IV): sequencing the most valuable type-strain genomes for metagenomic binning, comparative biology and taxonomic classification.</title>
        <authorList>
            <person name="Goeker M."/>
        </authorList>
    </citation>
    <scope>NUCLEOTIDE SEQUENCE [LARGE SCALE GENOMIC DNA]</scope>
    <source>
        <strain evidence="1 2">DSM 16460</strain>
    </source>
</reference>
<name>A0ABT9VGZ3_9BACI</name>
<keyword evidence="1" id="KW-0808">Transferase</keyword>
<evidence type="ECO:0000313" key="1">
    <source>
        <dbReference type="EMBL" id="MDQ0160130.1"/>
    </source>
</evidence>
<sequence length="74" mass="8479">MITTVEPINRWLLLGLLSTLFFAEHTRFKSVHTYHASAVSLEGETLLTYQVDGSTGRAKRIEIGREIHFTTFLR</sequence>
<accession>A0ABT9VGZ3</accession>
<dbReference type="Gene3D" id="2.60.200.40">
    <property type="match status" value="1"/>
</dbReference>
<dbReference type="GO" id="GO:0016301">
    <property type="term" value="F:kinase activity"/>
    <property type="evidence" value="ECO:0007669"/>
    <property type="project" value="UniProtKB-KW"/>
</dbReference>
<protein>
    <submittedName>
        <fullName evidence="1">Diacylglycerol kinase family enzyme</fullName>
    </submittedName>
</protein>
<organism evidence="1 2">
    <name type="scientific">Alkalibacillus salilacus</name>
    <dbReference type="NCBI Taxonomy" id="284582"/>
    <lineage>
        <taxon>Bacteria</taxon>
        <taxon>Bacillati</taxon>
        <taxon>Bacillota</taxon>
        <taxon>Bacilli</taxon>
        <taxon>Bacillales</taxon>
        <taxon>Bacillaceae</taxon>
        <taxon>Alkalibacillus</taxon>
    </lineage>
</organism>
<evidence type="ECO:0000313" key="2">
    <source>
        <dbReference type="Proteomes" id="UP001224359"/>
    </source>
</evidence>
<dbReference type="Proteomes" id="UP001224359">
    <property type="component" value="Unassembled WGS sequence"/>
</dbReference>
<gene>
    <name evidence="1" type="ORF">J2S77_002132</name>
</gene>
<keyword evidence="1" id="KW-0418">Kinase</keyword>
<comment type="caution">
    <text evidence="1">The sequence shown here is derived from an EMBL/GenBank/DDBJ whole genome shotgun (WGS) entry which is preliminary data.</text>
</comment>
<dbReference type="SUPFAM" id="SSF111331">
    <property type="entry name" value="NAD kinase/diacylglycerol kinase-like"/>
    <property type="match status" value="1"/>
</dbReference>
<dbReference type="InterPro" id="IPR016064">
    <property type="entry name" value="NAD/diacylglycerol_kinase_sf"/>
</dbReference>
<dbReference type="EMBL" id="JAUSTQ010000009">
    <property type="protein sequence ID" value="MDQ0160130.1"/>
    <property type="molecule type" value="Genomic_DNA"/>
</dbReference>
<keyword evidence="2" id="KW-1185">Reference proteome</keyword>